<dbReference type="InterPro" id="IPR036389">
    <property type="entry name" value="RNase_III_sf"/>
</dbReference>
<gene>
    <name evidence="5" type="ORF">K435DRAFT_864145</name>
</gene>
<dbReference type="SUPFAM" id="SSF69065">
    <property type="entry name" value="RNase III domain-like"/>
    <property type="match status" value="1"/>
</dbReference>
<evidence type="ECO:0000256" key="2">
    <source>
        <dbReference type="PROSITE-ProRule" id="PRU00266"/>
    </source>
</evidence>
<feature type="domain" description="DRBM" evidence="3">
    <location>
        <begin position="168"/>
        <end position="238"/>
    </location>
</feature>
<dbReference type="GO" id="GO:0006396">
    <property type="term" value="P:RNA processing"/>
    <property type="evidence" value="ECO:0007669"/>
    <property type="project" value="InterPro"/>
</dbReference>
<dbReference type="Pfam" id="PF00035">
    <property type="entry name" value="dsrm"/>
    <property type="match status" value="1"/>
</dbReference>
<evidence type="ECO:0000256" key="1">
    <source>
        <dbReference type="ARBA" id="ARBA00022884"/>
    </source>
</evidence>
<dbReference type="PROSITE" id="PS50137">
    <property type="entry name" value="DS_RBD"/>
    <property type="match status" value="1"/>
</dbReference>
<dbReference type="AlphaFoldDB" id="A0A4S8LN11"/>
<proteinExistence type="predicted"/>
<dbReference type="Gene3D" id="1.10.1520.10">
    <property type="entry name" value="Ribonuclease III domain"/>
    <property type="match status" value="1"/>
</dbReference>
<evidence type="ECO:0000313" key="6">
    <source>
        <dbReference type="Proteomes" id="UP000297245"/>
    </source>
</evidence>
<dbReference type="GO" id="GO:0003723">
    <property type="term" value="F:RNA binding"/>
    <property type="evidence" value="ECO:0007669"/>
    <property type="project" value="UniProtKB-UniRule"/>
</dbReference>
<dbReference type="SMART" id="SM00358">
    <property type="entry name" value="DSRM"/>
    <property type="match status" value="1"/>
</dbReference>
<dbReference type="InterPro" id="IPR014720">
    <property type="entry name" value="dsRBD_dom"/>
</dbReference>
<feature type="domain" description="RNase III" evidence="4">
    <location>
        <begin position="15"/>
        <end position="122"/>
    </location>
</feature>
<name>A0A4S8LN11_DENBC</name>
<evidence type="ECO:0000313" key="5">
    <source>
        <dbReference type="EMBL" id="THU90644.1"/>
    </source>
</evidence>
<dbReference type="SMART" id="SM00535">
    <property type="entry name" value="RIBOc"/>
    <property type="match status" value="1"/>
</dbReference>
<dbReference type="GO" id="GO:0004525">
    <property type="term" value="F:ribonuclease III activity"/>
    <property type="evidence" value="ECO:0007669"/>
    <property type="project" value="InterPro"/>
</dbReference>
<dbReference type="InterPro" id="IPR000999">
    <property type="entry name" value="RNase_III_dom"/>
</dbReference>
<organism evidence="5 6">
    <name type="scientific">Dendrothele bispora (strain CBS 962.96)</name>
    <dbReference type="NCBI Taxonomy" id="1314807"/>
    <lineage>
        <taxon>Eukaryota</taxon>
        <taxon>Fungi</taxon>
        <taxon>Dikarya</taxon>
        <taxon>Basidiomycota</taxon>
        <taxon>Agaricomycotina</taxon>
        <taxon>Agaricomycetes</taxon>
        <taxon>Agaricomycetidae</taxon>
        <taxon>Agaricales</taxon>
        <taxon>Agaricales incertae sedis</taxon>
        <taxon>Dendrothele</taxon>
    </lineage>
</organism>
<keyword evidence="1 2" id="KW-0694">RNA-binding</keyword>
<protein>
    <submittedName>
        <fullName evidence="5">Uncharacterized protein</fullName>
    </submittedName>
</protein>
<accession>A0A4S8LN11</accession>
<dbReference type="Pfam" id="PF00636">
    <property type="entry name" value="Ribonuclease_3"/>
    <property type="match status" value="1"/>
</dbReference>
<evidence type="ECO:0000259" key="4">
    <source>
        <dbReference type="PROSITE" id="PS50142"/>
    </source>
</evidence>
<keyword evidence="6" id="KW-1185">Reference proteome</keyword>
<dbReference type="PROSITE" id="PS50142">
    <property type="entry name" value="RNASE_3_2"/>
    <property type="match status" value="1"/>
</dbReference>
<dbReference type="CDD" id="cd00593">
    <property type="entry name" value="RIBOc"/>
    <property type="match status" value="1"/>
</dbReference>
<dbReference type="SUPFAM" id="SSF54768">
    <property type="entry name" value="dsRNA-binding domain-like"/>
    <property type="match status" value="1"/>
</dbReference>
<dbReference type="Gene3D" id="3.30.160.20">
    <property type="match status" value="1"/>
</dbReference>
<sequence length="238" mass="26902">MIDKHAFPPIPPIEELLLVVFTHRSVASTTSNYEFDRLAFLGERVMELAITDHLVNKTPMLTVEEIDEELKSILSDENHRRWIDGYDLGRRLTFSPDPRIPNPLDSPQEMRKFFQSYVGAVFRLNDMGTIARWIIPLIDPDHSPAHVPKYSTSAPYSNESPPTYQGPPVMITLASFHEQAIKNGCHVTYQASSEGLSHLPIWTIICFVNGEEQGRGVGKNQKIAKEEAARKAFTSLGW</sequence>
<dbReference type="Proteomes" id="UP000297245">
    <property type="component" value="Unassembled WGS sequence"/>
</dbReference>
<evidence type="ECO:0000259" key="3">
    <source>
        <dbReference type="PROSITE" id="PS50137"/>
    </source>
</evidence>
<dbReference type="EMBL" id="ML179329">
    <property type="protein sequence ID" value="THU90644.1"/>
    <property type="molecule type" value="Genomic_DNA"/>
</dbReference>
<dbReference type="OrthoDB" id="3353871at2759"/>
<reference evidence="5 6" key="1">
    <citation type="journal article" date="2019" name="Nat. Ecol. Evol.">
        <title>Megaphylogeny resolves global patterns of mushroom evolution.</title>
        <authorList>
            <person name="Varga T."/>
            <person name="Krizsan K."/>
            <person name="Foldi C."/>
            <person name="Dima B."/>
            <person name="Sanchez-Garcia M."/>
            <person name="Sanchez-Ramirez S."/>
            <person name="Szollosi G.J."/>
            <person name="Szarkandi J.G."/>
            <person name="Papp V."/>
            <person name="Albert L."/>
            <person name="Andreopoulos W."/>
            <person name="Angelini C."/>
            <person name="Antonin V."/>
            <person name="Barry K.W."/>
            <person name="Bougher N.L."/>
            <person name="Buchanan P."/>
            <person name="Buyck B."/>
            <person name="Bense V."/>
            <person name="Catcheside P."/>
            <person name="Chovatia M."/>
            <person name="Cooper J."/>
            <person name="Damon W."/>
            <person name="Desjardin D."/>
            <person name="Finy P."/>
            <person name="Geml J."/>
            <person name="Haridas S."/>
            <person name="Hughes K."/>
            <person name="Justo A."/>
            <person name="Karasinski D."/>
            <person name="Kautmanova I."/>
            <person name="Kiss B."/>
            <person name="Kocsube S."/>
            <person name="Kotiranta H."/>
            <person name="LaButti K.M."/>
            <person name="Lechner B.E."/>
            <person name="Liimatainen K."/>
            <person name="Lipzen A."/>
            <person name="Lukacs Z."/>
            <person name="Mihaltcheva S."/>
            <person name="Morgado L.N."/>
            <person name="Niskanen T."/>
            <person name="Noordeloos M.E."/>
            <person name="Ohm R.A."/>
            <person name="Ortiz-Santana B."/>
            <person name="Ovrebo C."/>
            <person name="Racz N."/>
            <person name="Riley R."/>
            <person name="Savchenko A."/>
            <person name="Shiryaev A."/>
            <person name="Soop K."/>
            <person name="Spirin V."/>
            <person name="Szebenyi C."/>
            <person name="Tomsovsky M."/>
            <person name="Tulloss R.E."/>
            <person name="Uehling J."/>
            <person name="Grigoriev I.V."/>
            <person name="Vagvolgyi C."/>
            <person name="Papp T."/>
            <person name="Martin F.M."/>
            <person name="Miettinen O."/>
            <person name="Hibbett D.S."/>
            <person name="Nagy L.G."/>
        </authorList>
    </citation>
    <scope>NUCLEOTIDE SEQUENCE [LARGE SCALE GENOMIC DNA]</scope>
    <source>
        <strain evidence="5 6">CBS 962.96</strain>
    </source>
</reference>